<name>A0ABD5E5R5_9ACTN</name>
<gene>
    <name evidence="2" type="ORF">RM574_12705</name>
</gene>
<evidence type="ECO:0008006" key="4">
    <source>
        <dbReference type="Google" id="ProtNLM"/>
    </source>
</evidence>
<feature type="compositionally biased region" description="Polar residues" evidence="1">
    <location>
        <begin position="89"/>
        <end position="104"/>
    </location>
</feature>
<dbReference type="RefSeq" id="WP_254667070.1">
    <property type="nucleotide sequence ID" value="NZ_JAVRER010000015.1"/>
</dbReference>
<organism evidence="2 3">
    <name type="scientific">Streptomyces evansiae</name>
    <dbReference type="NCBI Taxonomy" id="3075535"/>
    <lineage>
        <taxon>Bacteria</taxon>
        <taxon>Bacillati</taxon>
        <taxon>Actinomycetota</taxon>
        <taxon>Actinomycetes</taxon>
        <taxon>Kitasatosporales</taxon>
        <taxon>Streptomycetaceae</taxon>
        <taxon>Streptomyces</taxon>
    </lineage>
</organism>
<feature type="region of interest" description="Disordered" evidence="1">
    <location>
        <begin position="80"/>
        <end position="106"/>
    </location>
</feature>
<sequence length="264" mass="27681">MALALPRPAWLRSAARPVSPRPAPSRTYLRRTIAVRRTPLRVPRAAAGFALLAVLAFLATGCGSGDDWAGPRAAPTPLGALGAGFAGPSSTPTPEATITPQPGSWKNVHPPRGYRVVLLTAGDDRPTKTLVRAVREWADAEDVALRTVRAEGEPDLLPAIDRAMDLGPDLVLAVGNTLVDPLATVTPHHLDRHFLVVGAELAEPTENVTAVDWSGASFRGEGLGMSSTYDASSFTPARSAAAVRAGVAAVLHGLTGIVVWVDKY</sequence>
<proteinExistence type="predicted"/>
<protein>
    <recommendedName>
        <fullName evidence="4">BMP family ABC transporter substrate-binding protein</fullName>
    </recommendedName>
</protein>
<dbReference type="AlphaFoldDB" id="A0ABD5E5R5"/>
<dbReference type="Gene3D" id="3.40.50.2300">
    <property type="match status" value="1"/>
</dbReference>
<reference evidence="3" key="1">
    <citation type="submission" date="2023-07" db="EMBL/GenBank/DDBJ databases">
        <title>30 novel species of actinomycetes from the DSMZ collection.</title>
        <authorList>
            <person name="Nouioui I."/>
        </authorList>
    </citation>
    <scope>NUCLEOTIDE SEQUENCE [LARGE SCALE GENOMIC DNA]</scope>
    <source>
        <strain evidence="3">DSM 41982</strain>
    </source>
</reference>
<dbReference type="Proteomes" id="UP001183607">
    <property type="component" value="Unassembled WGS sequence"/>
</dbReference>
<accession>A0ABD5E5R5</accession>
<evidence type="ECO:0000313" key="2">
    <source>
        <dbReference type="EMBL" id="MDT0416351.1"/>
    </source>
</evidence>
<evidence type="ECO:0000313" key="3">
    <source>
        <dbReference type="Proteomes" id="UP001183607"/>
    </source>
</evidence>
<dbReference type="EMBL" id="JAVRER010000015">
    <property type="protein sequence ID" value="MDT0416351.1"/>
    <property type="molecule type" value="Genomic_DNA"/>
</dbReference>
<evidence type="ECO:0000256" key="1">
    <source>
        <dbReference type="SAM" id="MobiDB-lite"/>
    </source>
</evidence>
<comment type="caution">
    <text evidence="2">The sequence shown here is derived from an EMBL/GenBank/DDBJ whole genome shotgun (WGS) entry which is preliminary data.</text>
</comment>